<evidence type="ECO:0000259" key="7">
    <source>
        <dbReference type="PROSITE" id="PS51005"/>
    </source>
</evidence>
<dbReference type="InterPro" id="IPR036093">
    <property type="entry name" value="NAC_dom_sf"/>
</dbReference>
<evidence type="ECO:0000256" key="5">
    <source>
        <dbReference type="SAM" id="MobiDB-lite"/>
    </source>
</evidence>
<gene>
    <name evidence="8" type="ORF">CKAN_01928200</name>
</gene>
<keyword evidence="9" id="KW-1185">Reference proteome</keyword>
<keyword evidence="3" id="KW-0804">Transcription</keyword>
<keyword evidence="1" id="KW-0805">Transcription regulation</keyword>
<dbReference type="SUPFAM" id="SSF101941">
    <property type="entry name" value="NAC domain"/>
    <property type="match status" value="1"/>
</dbReference>
<protein>
    <submittedName>
        <fullName evidence="8">NAC domain-containing protein 82-like protein isoform X1</fullName>
    </submittedName>
</protein>
<evidence type="ECO:0000256" key="1">
    <source>
        <dbReference type="ARBA" id="ARBA00023015"/>
    </source>
</evidence>
<evidence type="ECO:0000256" key="4">
    <source>
        <dbReference type="ARBA" id="ARBA00023242"/>
    </source>
</evidence>
<accession>A0A443PHE1</accession>
<feature type="transmembrane region" description="Helical" evidence="6">
    <location>
        <begin position="75"/>
        <end position="93"/>
    </location>
</feature>
<feature type="region of interest" description="Disordered" evidence="5">
    <location>
        <begin position="299"/>
        <end position="326"/>
    </location>
</feature>
<evidence type="ECO:0000313" key="9">
    <source>
        <dbReference type="Proteomes" id="UP000283530"/>
    </source>
</evidence>
<dbReference type="Gene3D" id="2.170.150.80">
    <property type="entry name" value="NAC domain"/>
    <property type="match status" value="1"/>
</dbReference>
<feature type="compositionally biased region" description="Polar residues" evidence="5">
    <location>
        <begin position="14"/>
        <end position="23"/>
    </location>
</feature>
<name>A0A443PHE1_9MAGN</name>
<proteinExistence type="predicted"/>
<keyword evidence="2" id="KW-0238">DNA-binding</keyword>
<dbReference type="InterPro" id="IPR003441">
    <property type="entry name" value="NAC-dom"/>
</dbReference>
<dbReference type="Pfam" id="PF02365">
    <property type="entry name" value="NAM"/>
    <property type="match status" value="1"/>
</dbReference>
<dbReference type="GO" id="GO:0003677">
    <property type="term" value="F:DNA binding"/>
    <property type="evidence" value="ECO:0007669"/>
    <property type="project" value="UniProtKB-KW"/>
</dbReference>
<sequence length="578" mass="65610">MGKPIQPNADKNVEVSSELQTPSYPIPPTRPIHVSVKRTVEIKVTRWKHATNRGASSRLKTAETRAEQTRLSLSLYLYLFYIFSFGLISRSSTRARVSPARQMSLYLSNKYLYFVRCDFCFLDRDRKHSDYLHRLQKNLILGFKHFKGFRFHPTDVELVMYYLKRKVLGIQFPFEVISEIDLYKFEPWDLPGMSCLKSGDLVWFFFCSPDKKYGTGLRKKRDNDIGFWKVTGNDTPIFYDSRIVGMKRSLVFHRGKAGRGDRTDWVMHEYRLEDEVLSDASISQDAFVLCKIFEKSGRGSKNGEQYGAPFKEEDWSDDDDGDGNYSLMPIPCAGTISPSPRPEDEEMILSALKSGNGCNSLVQPLPQQSMTPVVTEQHPSSVEHDDIHELFLNVTDEDGDTLTSNRVSVDKKVDSAVPNKSIVQDAEDHEIFKGLEDITGNVELNFNELDCPNENMQYQRLSRFSEGLYLEELQDPMEVEGAYLEFKDLCHPMEPNFPGHGRSDYLFAHHGTPVLPDLGARDSLGGSWEGQEPTYGSAAFSTLSAEVGGIYTPQSLARGGFIDPQCHNCVENPQFLTP</sequence>
<evidence type="ECO:0000256" key="3">
    <source>
        <dbReference type="ARBA" id="ARBA00023163"/>
    </source>
</evidence>
<dbReference type="PROSITE" id="PS51005">
    <property type="entry name" value="NAC"/>
    <property type="match status" value="1"/>
</dbReference>
<evidence type="ECO:0000256" key="2">
    <source>
        <dbReference type="ARBA" id="ARBA00023125"/>
    </source>
</evidence>
<dbReference type="PANTHER" id="PTHR31744:SF210">
    <property type="entry name" value="NAC DOMAIN-CONTAINING PROTEIN 86-LIKE"/>
    <property type="match status" value="1"/>
</dbReference>
<evidence type="ECO:0000313" key="8">
    <source>
        <dbReference type="EMBL" id="RWR90198.1"/>
    </source>
</evidence>
<feature type="region of interest" description="Disordered" evidence="5">
    <location>
        <begin position="1"/>
        <end position="27"/>
    </location>
</feature>
<keyword evidence="4" id="KW-0539">Nucleus</keyword>
<dbReference type="OrthoDB" id="645697at2759"/>
<dbReference type="EMBL" id="QPKB01000008">
    <property type="protein sequence ID" value="RWR90198.1"/>
    <property type="molecule type" value="Genomic_DNA"/>
</dbReference>
<keyword evidence="6" id="KW-0812">Transmembrane</keyword>
<reference evidence="8 9" key="1">
    <citation type="journal article" date="2019" name="Nat. Plants">
        <title>Stout camphor tree genome fills gaps in understanding of flowering plant genome evolution.</title>
        <authorList>
            <person name="Chaw S.M."/>
            <person name="Liu Y.C."/>
            <person name="Wu Y.W."/>
            <person name="Wang H.Y."/>
            <person name="Lin C.I."/>
            <person name="Wu C.S."/>
            <person name="Ke H.M."/>
            <person name="Chang L.Y."/>
            <person name="Hsu C.Y."/>
            <person name="Yang H.T."/>
            <person name="Sudianto E."/>
            <person name="Hsu M.H."/>
            <person name="Wu K.P."/>
            <person name="Wang L.N."/>
            <person name="Leebens-Mack J.H."/>
            <person name="Tsai I.J."/>
        </authorList>
    </citation>
    <scope>NUCLEOTIDE SEQUENCE [LARGE SCALE GENOMIC DNA]</scope>
    <source>
        <strain evidence="9">cv. Chaw 1501</strain>
        <tissue evidence="8">Young leaves</tissue>
    </source>
</reference>
<feature type="domain" description="NAC" evidence="7">
    <location>
        <begin position="145"/>
        <end position="295"/>
    </location>
</feature>
<keyword evidence="6" id="KW-1133">Transmembrane helix</keyword>
<dbReference type="AlphaFoldDB" id="A0A443PHE1"/>
<keyword evidence="6" id="KW-0472">Membrane</keyword>
<evidence type="ECO:0000256" key="6">
    <source>
        <dbReference type="SAM" id="Phobius"/>
    </source>
</evidence>
<dbReference type="GO" id="GO:0006355">
    <property type="term" value="P:regulation of DNA-templated transcription"/>
    <property type="evidence" value="ECO:0007669"/>
    <property type="project" value="InterPro"/>
</dbReference>
<dbReference type="PANTHER" id="PTHR31744">
    <property type="entry name" value="PROTEIN CUP-SHAPED COTYLEDON 2-RELATED"/>
    <property type="match status" value="1"/>
</dbReference>
<organism evidence="8 9">
    <name type="scientific">Cinnamomum micranthum f. kanehirae</name>
    <dbReference type="NCBI Taxonomy" id="337451"/>
    <lineage>
        <taxon>Eukaryota</taxon>
        <taxon>Viridiplantae</taxon>
        <taxon>Streptophyta</taxon>
        <taxon>Embryophyta</taxon>
        <taxon>Tracheophyta</taxon>
        <taxon>Spermatophyta</taxon>
        <taxon>Magnoliopsida</taxon>
        <taxon>Magnoliidae</taxon>
        <taxon>Laurales</taxon>
        <taxon>Lauraceae</taxon>
        <taxon>Cinnamomum</taxon>
    </lineage>
</organism>
<comment type="caution">
    <text evidence="8">The sequence shown here is derived from an EMBL/GenBank/DDBJ whole genome shotgun (WGS) entry which is preliminary data.</text>
</comment>
<dbReference type="Proteomes" id="UP000283530">
    <property type="component" value="Unassembled WGS sequence"/>
</dbReference>